<feature type="signal peptide" evidence="2">
    <location>
        <begin position="1"/>
        <end position="21"/>
    </location>
</feature>
<dbReference type="InterPro" id="IPR004509">
    <property type="entry name" value="Competence_ComEA_HhH"/>
</dbReference>
<dbReference type="Pfam" id="PF12836">
    <property type="entry name" value="HHH_3"/>
    <property type="match status" value="1"/>
</dbReference>
<feature type="domain" description="Helix-hairpin-helix DNA-binding motif class 1" evidence="3">
    <location>
        <begin position="124"/>
        <end position="143"/>
    </location>
</feature>
<evidence type="ECO:0000313" key="4">
    <source>
        <dbReference type="EMBL" id="TJY43608.1"/>
    </source>
</evidence>
<gene>
    <name evidence="4" type="ORF">E5161_06265</name>
</gene>
<dbReference type="InterPro" id="IPR051675">
    <property type="entry name" value="Endo/Exo/Phosphatase_dom_1"/>
</dbReference>
<dbReference type="Proteomes" id="UP000309673">
    <property type="component" value="Unassembled WGS sequence"/>
</dbReference>
<dbReference type="NCBIfam" id="TIGR00426">
    <property type="entry name" value="competence protein ComEA helix-hairpin-helix repeat region"/>
    <property type="match status" value="1"/>
</dbReference>
<evidence type="ECO:0000313" key="5">
    <source>
        <dbReference type="Proteomes" id="UP000309673"/>
    </source>
</evidence>
<reference evidence="4 5" key="1">
    <citation type="submission" date="2019-04" db="EMBL/GenBank/DDBJ databases">
        <title>Cohnella sp. nov., isolated from soil.</title>
        <authorList>
            <person name="Kim W."/>
        </authorList>
    </citation>
    <scope>NUCLEOTIDE SEQUENCE [LARGE SCALE GENOMIC DNA]</scope>
    <source>
        <strain evidence="4 5">CAU 1483</strain>
    </source>
</reference>
<dbReference type="AlphaFoldDB" id="A0A4U0FFI9"/>
<dbReference type="InterPro" id="IPR003583">
    <property type="entry name" value="Hlx-hairpin-Hlx_DNA-bd_motif"/>
</dbReference>
<feature type="chain" id="PRO_5039516628" description="Helix-hairpin-helix DNA-binding motif class 1 domain-containing protein" evidence="2">
    <location>
        <begin position="22"/>
        <end position="153"/>
    </location>
</feature>
<dbReference type="SUPFAM" id="SSF47781">
    <property type="entry name" value="RuvA domain 2-like"/>
    <property type="match status" value="1"/>
</dbReference>
<dbReference type="GO" id="GO:0015627">
    <property type="term" value="C:type II protein secretion system complex"/>
    <property type="evidence" value="ECO:0007669"/>
    <property type="project" value="TreeGrafter"/>
</dbReference>
<evidence type="ECO:0000256" key="1">
    <source>
        <dbReference type="SAM" id="MobiDB-lite"/>
    </source>
</evidence>
<name>A0A4U0FFI9_9BACL</name>
<protein>
    <recommendedName>
        <fullName evidence="3">Helix-hairpin-helix DNA-binding motif class 1 domain-containing protein</fullName>
    </recommendedName>
</protein>
<dbReference type="GO" id="GO:0015628">
    <property type="term" value="P:protein secretion by the type II secretion system"/>
    <property type="evidence" value="ECO:0007669"/>
    <property type="project" value="TreeGrafter"/>
</dbReference>
<accession>A0A4U0FFI9</accession>
<dbReference type="Gene3D" id="1.10.150.320">
    <property type="entry name" value="Photosystem II 12 kDa extrinsic protein"/>
    <property type="match status" value="1"/>
</dbReference>
<keyword evidence="5" id="KW-1185">Reference proteome</keyword>
<feature type="region of interest" description="Disordered" evidence="1">
    <location>
        <begin position="34"/>
        <end position="86"/>
    </location>
</feature>
<dbReference type="PANTHER" id="PTHR21180:SF32">
    <property type="entry name" value="ENDONUCLEASE_EXONUCLEASE_PHOSPHATASE FAMILY DOMAIN-CONTAINING PROTEIN 1"/>
    <property type="match status" value="1"/>
</dbReference>
<dbReference type="GO" id="GO:0006281">
    <property type="term" value="P:DNA repair"/>
    <property type="evidence" value="ECO:0007669"/>
    <property type="project" value="InterPro"/>
</dbReference>
<dbReference type="InterPro" id="IPR010994">
    <property type="entry name" value="RuvA_2-like"/>
</dbReference>
<dbReference type="SMART" id="SM00278">
    <property type="entry name" value="HhH1"/>
    <property type="match status" value="2"/>
</dbReference>
<proteinExistence type="predicted"/>
<evidence type="ECO:0000256" key="2">
    <source>
        <dbReference type="SAM" id="SignalP"/>
    </source>
</evidence>
<dbReference type="PANTHER" id="PTHR21180">
    <property type="entry name" value="ENDONUCLEASE/EXONUCLEASE/PHOSPHATASE FAMILY DOMAIN-CONTAINING PROTEIN 1"/>
    <property type="match status" value="1"/>
</dbReference>
<keyword evidence="2" id="KW-0732">Signal</keyword>
<dbReference type="OrthoDB" id="9790239at2"/>
<evidence type="ECO:0000259" key="3">
    <source>
        <dbReference type="SMART" id="SM00278"/>
    </source>
</evidence>
<comment type="caution">
    <text evidence="4">The sequence shown here is derived from an EMBL/GenBank/DDBJ whole genome shotgun (WGS) entry which is preliminary data.</text>
</comment>
<dbReference type="GO" id="GO:0003677">
    <property type="term" value="F:DNA binding"/>
    <property type="evidence" value="ECO:0007669"/>
    <property type="project" value="InterPro"/>
</dbReference>
<feature type="compositionally biased region" description="Low complexity" evidence="1">
    <location>
        <begin position="52"/>
        <end position="86"/>
    </location>
</feature>
<feature type="domain" description="Helix-hairpin-helix DNA-binding motif class 1" evidence="3">
    <location>
        <begin position="94"/>
        <end position="113"/>
    </location>
</feature>
<dbReference type="EMBL" id="SUPK01000002">
    <property type="protein sequence ID" value="TJY43608.1"/>
    <property type="molecule type" value="Genomic_DNA"/>
</dbReference>
<organism evidence="4 5">
    <name type="scientific">Cohnella pontilimi</name>
    <dbReference type="NCBI Taxonomy" id="2564100"/>
    <lineage>
        <taxon>Bacteria</taxon>
        <taxon>Bacillati</taxon>
        <taxon>Bacillota</taxon>
        <taxon>Bacilli</taxon>
        <taxon>Bacillales</taxon>
        <taxon>Paenibacillaceae</taxon>
        <taxon>Cohnella</taxon>
    </lineage>
</organism>
<sequence>MAACGILAAGGILLTYSFAQSSDEAIPGWQPVDVSLQSELPTQAPLHPQKDASPPESVPAAPAPATDSSKAAAPAPATDSSAPQALDLNAATAADLDRLPGIGPAKAKLILAYRESHHGFGSVEELLQVKGIGPKLLDKIRPHLIVRKTGNAP</sequence>